<keyword evidence="2" id="KW-0812">Transmembrane</keyword>
<dbReference type="PANTHER" id="PTHR43243:SF4">
    <property type="entry name" value="CATIONIC AMINO ACID TRANSPORTER 4"/>
    <property type="match status" value="1"/>
</dbReference>
<feature type="transmembrane region" description="Helical" evidence="2">
    <location>
        <begin position="87"/>
        <end position="108"/>
    </location>
</feature>
<evidence type="ECO:0000256" key="1">
    <source>
        <dbReference type="ARBA" id="ARBA00022448"/>
    </source>
</evidence>
<evidence type="ECO:0000313" key="4">
    <source>
        <dbReference type="WBParaSite" id="Hba_20856"/>
    </source>
</evidence>
<dbReference type="Proteomes" id="UP000095283">
    <property type="component" value="Unplaced"/>
</dbReference>
<evidence type="ECO:0000313" key="3">
    <source>
        <dbReference type="Proteomes" id="UP000095283"/>
    </source>
</evidence>
<dbReference type="PANTHER" id="PTHR43243">
    <property type="entry name" value="INNER MEMBRANE TRANSPORTER YGJI-RELATED"/>
    <property type="match status" value="1"/>
</dbReference>
<evidence type="ECO:0000256" key="2">
    <source>
        <dbReference type="SAM" id="Phobius"/>
    </source>
</evidence>
<name>A0A1I7XTJ8_HETBA</name>
<keyword evidence="2" id="KW-1133">Transmembrane helix</keyword>
<protein>
    <submittedName>
        <fullName evidence="4">Amino acid transporter</fullName>
    </submittedName>
</protein>
<proteinExistence type="predicted"/>
<dbReference type="Gene3D" id="1.20.1740.10">
    <property type="entry name" value="Amino acid/polyamine transporter I"/>
    <property type="match status" value="2"/>
</dbReference>
<sequence length="279" mass="31763">MRASTVVSWLFRKKTFEGGSHLESKLKRCLSVIDVIGANDRSRHICSYGLGETRRAEQEKVDDKMVRDKQKQINEKKYPRAGSAYTYAYVGIGEVWAFIIGWTVLLEYMIGNAGDFNHMYSYASSIFIISLFLIVILSLQPCFSCRSFVVGLFRFPTRQCRQQFHSEYFWRIKFYSFPMVSVELWRGRPPVSFPILDSKLLLLLEKKQKVHPSAAFADAFESKGATVAKYVMTIGALAGMMNNLVTGAFALPRGVYAMADDGLIFSFFANINKFTKVIH</sequence>
<dbReference type="GO" id="GO:0015171">
    <property type="term" value="F:amino acid transmembrane transporter activity"/>
    <property type="evidence" value="ECO:0007669"/>
    <property type="project" value="TreeGrafter"/>
</dbReference>
<dbReference type="WBParaSite" id="Hba_20856">
    <property type="protein sequence ID" value="Hba_20856"/>
    <property type="gene ID" value="Hba_20856"/>
</dbReference>
<dbReference type="AlphaFoldDB" id="A0A1I7XTJ8"/>
<reference evidence="4" key="1">
    <citation type="submission" date="2016-11" db="UniProtKB">
        <authorList>
            <consortium name="WormBaseParasite"/>
        </authorList>
    </citation>
    <scope>IDENTIFICATION</scope>
</reference>
<accession>A0A1I7XTJ8</accession>
<keyword evidence="3" id="KW-1185">Reference proteome</keyword>
<feature type="transmembrane region" description="Helical" evidence="2">
    <location>
        <begin position="120"/>
        <end position="139"/>
    </location>
</feature>
<keyword evidence="2" id="KW-0472">Membrane</keyword>
<dbReference type="GO" id="GO:0005886">
    <property type="term" value="C:plasma membrane"/>
    <property type="evidence" value="ECO:0007669"/>
    <property type="project" value="TreeGrafter"/>
</dbReference>
<keyword evidence="1" id="KW-0813">Transport</keyword>
<organism evidence="3 4">
    <name type="scientific">Heterorhabditis bacteriophora</name>
    <name type="common">Entomopathogenic nematode worm</name>
    <dbReference type="NCBI Taxonomy" id="37862"/>
    <lineage>
        <taxon>Eukaryota</taxon>
        <taxon>Metazoa</taxon>
        <taxon>Ecdysozoa</taxon>
        <taxon>Nematoda</taxon>
        <taxon>Chromadorea</taxon>
        <taxon>Rhabditida</taxon>
        <taxon>Rhabditina</taxon>
        <taxon>Rhabditomorpha</taxon>
        <taxon>Strongyloidea</taxon>
        <taxon>Heterorhabditidae</taxon>
        <taxon>Heterorhabditis</taxon>
    </lineage>
</organism>